<evidence type="ECO:0000313" key="2">
    <source>
        <dbReference type="EMBL" id="MBD8503849.1"/>
    </source>
</evidence>
<feature type="signal peptide" evidence="1">
    <location>
        <begin position="1"/>
        <end position="19"/>
    </location>
</feature>
<dbReference type="InterPro" id="IPR025245">
    <property type="entry name" value="DUF4197"/>
</dbReference>
<gene>
    <name evidence="2" type="ORF">IFO67_13220</name>
</gene>
<feature type="chain" id="PRO_5046226332" evidence="1">
    <location>
        <begin position="20"/>
        <end position="229"/>
    </location>
</feature>
<dbReference type="Pfam" id="PF13852">
    <property type="entry name" value="DUF4197"/>
    <property type="match status" value="1"/>
</dbReference>
<sequence>MASILRAFALLVICAPLWAADLSALARFSDRDTATGLREALGQGAARAVDLLGKQDGFLGNPKVKIPLPEVLQKAEPILRLTGQGAELDRLVTAMNRAAEAAVPEARSLLANAVKQMTVEDAKKILTGGDDSVTQYFRRNTEGRLTELFLPVVKQNTDRLALAGQYNALAGQAAGVGLLKSEDAQIESYVTRKALDGLYLMIAEEERAIRANPVGAAGSWAKRIFGAIK</sequence>
<accession>A0ABR9BBX9</accession>
<evidence type="ECO:0000313" key="3">
    <source>
        <dbReference type="Proteomes" id="UP000603602"/>
    </source>
</evidence>
<dbReference type="RefSeq" id="WP_187718648.1">
    <property type="nucleotide sequence ID" value="NZ_JACTAH010000002.1"/>
</dbReference>
<dbReference type="EMBL" id="JACYTO010000002">
    <property type="protein sequence ID" value="MBD8503849.1"/>
    <property type="molecule type" value="Genomic_DNA"/>
</dbReference>
<comment type="caution">
    <text evidence="2">The sequence shown here is derived from an EMBL/GenBank/DDBJ whole genome shotgun (WGS) entry which is preliminary data.</text>
</comment>
<keyword evidence="1" id="KW-0732">Signal</keyword>
<reference evidence="3" key="1">
    <citation type="submission" date="2023-07" db="EMBL/GenBank/DDBJ databases">
        <title>Thauera sp. CAU 1555 isolated from sand of Yaerae Beach.</title>
        <authorList>
            <person name="Kim W."/>
        </authorList>
    </citation>
    <scope>NUCLEOTIDE SEQUENCE [LARGE SCALE GENOMIC DNA]</scope>
    <source>
        <strain evidence="3">CAU 1555</strain>
    </source>
</reference>
<name>A0ABR9BBX9_9RHOO</name>
<evidence type="ECO:0000256" key="1">
    <source>
        <dbReference type="SAM" id="SignalP"/>
    </source>
</evidence>
<dbReference type="Proteomes" id="UP000603602">
    <property type="component" value="Unassembled WGS sequence"/>
</dbReference>
<protein>
    <submittedName>
        <fullName evidence="2">DUF4197 domain-containing protein</fullName>
    </submittedName>
</protein>
<organism evidence="2 3">
    <name type="scientific">Thauera sedimentorum</name>
    <dbReference type="NCBI Taxonomy" id="2767595"/>
    <lineage>
        <taxon>Bacteria</taxon>
        <taxon>Pseudomonadati</taxon>
        <taxon>Pseudomonadota</taxon>
        <taxon>Betaproteobacteria</taxon>
        <taxon>Rhodocyclales</taxon>
        <taxon>Zoogloeaceae</taxon>
        <taxon>Thauera</taxon>
    </lineage>
</organism>
<proteinExistence type="predicted"/>
<keyword evidence="3" id="KW-1185">Reference proteome</keyword>